<sequence>MSRNWRGLSKRKSSAAGGQHEKIETPAEREFKNRNRKDKKKDGAGSKLSKLVHSLKPRTSFLSPNHNKEIQEKEKETVNEEIAEHQNAPSQSANRDDESPYARIRDLPNIKHGDSDNSDEDINNDSNQYAQRKLSFMSTRARQASPSNSGDEYDPGKIVPSSNTGSHPSRTSMISKNNNLNPDPMYATVNKNSNRMLKQLTVESNASDFTNVTSRISSDSSEESQSDEADGVRERGIIEKNRRNSGSPTKRDAILISNKTGNDPIDEKYADSETSEEAYTQPQVLPNQRVTTLVDKNKSKHGANSVDATPAENKKFGRKSSHSLTSSLSNFFSSALSGIHNDRNSVSSPVSRNPSQIFTDYDGRKRKGDAPTISTTNRGRHLRKSDSLEYNDFTIDSSPRMGMRGMESEIILSLERQIRDVESENKQLKDTNSMLQKELSNRSLPLAEENIKSELINSDLKQDNEFLKVLVHKLNQELERYKMKQAESETGSQDLLTEKINAEDKRLVEIKSRKKDHLLKTFSEEVKVLKEQIEDLVSENKALREELVTINATTAPVSISDWNQIQEQAQLVLQENSVLKDRQASSESNLQEITRKYAEQIDCLNQNIQDLKDKILEIESRPDKRNEMLLQKYEKLIAVSDKKIDTHEHLRIIEEKNRSMIELQTEYNKIITELKNDIQSEKREKRALTLQLIETTEAAEQLQKVVKLSRSEIGKSQKKIIVLSKKLDLAEEKAMLTTSNLADLLKVAEKTTFERDLIATKAKKHRENYEKAQRQVQEGHLEINKLEQKLRRYEITTYQKLDKAANKLAKQDMIHGEKFIEYQYEIDRLQELVKNKDVQLDSLLDQKWKVERQLDNLWYAATNDADRIPLKNQ</sequence>
<evidence type="ECO:0000256" key="2">
    <source>
        <dbReference type="SAM" id="MobiDB-lite"/>
    </source>
</evidence>
<feature type="compositionally biased region" description="Basic and acidic residues" evidence="2">
    <location>
        <begin position="19"/>
        <end position="33"/>
    </location>
</feature>
<feature type="compositionally biased region" description="Basic and acidic residues" evidence="2">
    <location>
        <begin position="66"/>
        <end position="84"/>
    </location>
</feature>
<feature type="coiled-coil region" evidence="1">
    <location>
        <begin position="519"/>
        <end position="553"/>
    </location>
</feature>
<dbReference type="FunCoup" id="B3RV57">
    <property type="interactions" value="1155"/>
</dbReference>
<feature type="compositionally biased region" description="Polar residues" evidence="2">
    <location>
        <begin position="160"/>
        <end position="181"/>
    </location>
</feature>
<protein>
    <submittedName>
        <fullName evidence="3">Uncharacterized protein</fullName>
    </submittedName>
</protein>
<dbReference type="Proteomes" id="UP000009022">
    <property type="component" value="Unassembled WGS sequence"/>
</dbReference>
<dbReference type="InterPro" id="IPR033545">
    <property type="entry name" value="CEP89"/>
</dbReference>
<proteinExistence type="predicted"/>
<feature type="coiled-coil region" evidence="1">
    <location>
        <begin position="594"/>
        <end position="621"/>
    </location>
</feature>
<evidence type="ECO:0000313" key="3">
    <source>
        <dbReference type="EMBL" id="EDV25443.1"/>
    </source>
</evidence>
<reference evidence="3 4" key="1">
    <citation type="journal article" date="2008" name="Nature">
        <title>The Trichoplax genome and the nature of placozoans.</title>
        <authorList>
            <person name="Srivastava M."/>
            <person name="Begovic E."/>
            <person name="Chapman J."/>
            <person name="Putnam N.H."/>
            <person name="Hellsten U."/>
            <person name="Kawashima T."/>
            <person name="Kuo A."/>
            <person name="Mitros T."/>
            <person name="Salamov A."/>
            <person name="Carpenter M.L."/>
            <person name="Signorovitch A.Y."/>
            <person name="Moreno M.A."/>
            <person name="Kamm K."/>
            <person name="Grimwood J."/>
            <person name="Schmutz J."/>
            <person name="Shapiro H."/>
            <person name="Grigoriev I.V."/>
            <person name="Buss L.W."/>
            <person name="Schierwater B."/>
            <person name="Dellaporta S.L."/>
            <person name="Rokhsar D.S."/>
        </authorList>
    </citation>
    <scope>NUCLEOTIDE SEQUENCE [LARGE SCALE GENOMIC DNA]</scope>
    <source>
        <strain evidence="3 4">Grell-BS-1999</strain>
    </source>
</reference>
<name>B3RV57_TRIAD</name>
<dbReference type="GO" id="GO:0060271">
    <property type="term" value="P:cilium assembly"/>
    <property type="evidence" value="ECO:0000318"/>
    <property type="project" value="GO_Central"/>
</dbReference>
<feature type="region of interest" description="Disordered" evidence="2">
    <location>
        <begin position="211"/>
        <end position="282"/>
    </location>
</feature>
<dbReference type="PANTHER" id="PTHR36170:SF1">
    <property type="entry name" value="CENTROSOMAL PROTEIN OF 89 KDA"/>
    <property type="match status" value="1"/>
</dbReference>
<feature type="compositionally biased region" description="Basic and acidic residues" evidence="2">
    <location>
        <begin position="94"/>
        <end position="115"/>
    </location>
</feature>
<dbReference type="STRING" id="10228.B3RV57"/>
<dbReference type="InParanoid" id="B3RV57"/>
<dbReference type="AlphaFoldDB" id="B3RV57"/>
<dbReference type="GO" id="GO:0007268">
    <property type="term" value="P:chemical synaptic transmission"/>
    <property type="evidence" value="ECO:0007669"/>
    <property type="project" value="InterPro"/>
</dbReference>
<dbReference type="OrthoDB" id="6622877at2759"/>
<keyword evidence="4" id="KW-1185">Reference proteome</keyword>
<dbReference type="RefSeq" id="XP_002111476.1">
    <property type="nucleotide sequence ID" value="XM_002111440.1"/>
</dbReference>
<dbReference type="GeneID" id="6752689"/>
<dbReference type="GO" id="GO:0005814">
    <property type="term" value="C:centriole"/>
    <property type="evidence" value="ECO:0000318"/>
    <property type="project" value="GO_Central"/>
</dbReference>
<dbReference type="KEGG" id="tad:TRIADDRAFT_55534"/>
<evidence type="ECO:0000256" key="1">
    <source>
        <dbReference type="SAM" id="Coils"/>
    </source>
</evidence>
<dbReference type="GO" id="GO:0097539">
    <property type="term" value="C:ciliary transition fiber"/>
    <property type="evidence" value="ECO:0000318"/>
    <property type="project" value="GO_Central"/>
</dbReference>
<organism evidence="3 4">
    <name type="scientific">Trichoplax adhaerens</name>
    <name type="common">Trichoplax reptans</name>
    <dbReference type="NCBI Taxonomy" id="10228"/>
    <lineage>
        <taxon>Eukaryota</taxon>
        <taxon>Metazoa</taxon>
        <taxon>Placozoa</taxon>
        <taxon>Uniplacotomia</taxon>
        <taxon>Trichoplacea</taxon>
        <taxon>Trichoplacidae</taxon>
        <taxon>Trichoplax</taxon>
    </lineage>
</organism>
<dbReference type="GO" id="GO:0045202">
    <property type="term" value="C:synapse"/>
    <property type="evidence" value="ECO:0007669"/>
    <property type="project" value="GOC"/>
</dbReference>
<feature type="region of interest" description="Disordered" evidence="2">
    <location>
        <begin position="296"/>
        <end position="323"/>
    </location>
</feature>
<feature type="coiled-coil region" evidence="1">
    <location>
        <begin position="411"/>
        <end position="484"/>
    </location>
</feature>
<feature type="compositionally biased region" description="Low complexity" evidence="2">
    <location>
        <begin position="344"/>
        <end position="355"/>
    </location>
</feature>
<feature type="coiled-coil region" evidence="1">
    <location>
        <begin position="755"/>
        <end position="796"/>
    </location>
</feature>
<evidence type="ECO:0000313" key="4">
    <source>
        <dbReference type="Proteomes" id="UP000009022"/>
    </source>
</evidence>
<feature type="region of interest" description="Disordered" evidence="2">
    <location>
        <begin position="342"/>
        <end position="383"/>
    </location>
</feature>
<feature type="region of interest" description="Disordered" evidence="2">
    <location>
        <begin position="1"/>
        <end position="188"/>
    </location>
</feature>
<dbReference type="GO" id="GO:0007005">
    <property type="term" value="P:mitochondrion organization"/>
    <property type="evidence" value="ECO:0000318"/>
    <property type="project" value="GO_Central"/>
</dbReference>
<gene>
    <name evidence="3" type="ORF">TRIADDRAFT_55534</name>
</gene>
<feature type="compositionally biased region" description="Basic and acidic residues" evidence="2">
    <location>
        <begin position="230"/>
        <end position="242"/>
    </location>
</feature>
<keyword evidence="1" id="KW-0175">Coiled coil</keyword>
<dbReference type="PhylomeDB" id="B3RV57"/>
<dbReference type="eggNOG" id="ENOG502QWK8">
    <property type="taxonomic scope" value="Eukaryota"/>
</dbReference>
<dbReference type="PANTHER" id="PTHR36170">
    <property type="entry name" value="CENTROSOMAL PROTEIN OF 89 KDA"/>
    <property type="match status" value="1"/>
</dbReference>
<dbReference type="SUPFAM" id="SSF58026">
    <property type="entry name" value="Delta-sleep-inducing peptide immunoreactive peptide"/>
    <property type="match status" value="1"/>
</dbReference>
<dbReference type="HOGENOM" id="CLU_329103_0_0_1"/>
<dbReference type="CTD" id="6752689"/>
<feature type="coiled-coil region" evidence="1">
    <location>
        <begin position="653"/>
        <end position="691"/>
    </location>
</feature>
<feature type="compositionally biased region" description="Acidic residues" evidence="2">
    <location>
        <begin position="220"/>
        <end position="229"/>
    </location>
</feature>
<feature type="compositionally biased region" description="Polar residues" evidence="2">
    <location>
        <begin position="136"/>
        <end position="150"/>
    </location>
</feature>
<accession>B3RV57</accession>
<dbReference type="EMBL" id="DS985244">
    <property type="protein sequence ID" value="EDV25443.1"/>
    <property type="molecule type" value="Genomic_DNA"/>
</dbReference>